<dbReference type="InterPro" id="IPR041336">
    <property type="entry name" value="DNApol_Exo"/>
</dbReference>
<keyword evidence="5" id="KW-0808">Transferase</keyword>
<feature type="compositionally biased region" description="Basic and acidic residues" evidence="16">
    <location>
        <begin position="1208"/>
        <end position="1229"/>
    </location>
</feature>
<comment type="similarity">
    <text evidence="3">Belongs to the DNA polymerase type-A family.</text>
</comment>
<feature type="domain" description="DNA-directed DNA polymerase family A palm" evidence="17">
    <location>
        <begin position="687"/>
        <end position="919"/>
    </location>
</feature>
<feature type="region of interest" description="Disordered" evidence="16">
    <location>
        <begin position="1148"/>
        <end position="1229"/>
    </location>
</feature>
<comment type="catalytic activity">
    <reaction evidence="13">
        <text>DNA(n) + a 2'-deoxyribonucleoside 5'-triphosphate = DNA(n+1) + diphosphate</text>
        <dbReference type="Rhea" id="RHEA:22508"/>
        <dbReference type="Rhea" id="RHEA-COMP:17339"/>
        <dbReference type="Rhea" id="RHEA-COMP:17340"/>
        <dbReference type="ChEBI" id="CHEBI:33019"/>
        <dbReference type="ChEBI" id="CHEBI:61560"/>
        <dbReference type="ChEBI" id="CHEBI:173112"/>
        <dbReference type="EC" id="2.7.7.7"/>
    </reaction>
</comment>
<dbReference type="InterPro" id="IPR002297">
    <property type="entry name" value="DNA-dir_DNA_pol_A_mt"/>
</dbReference>
<keyword evidence="7" id="KW-0235">DNA replication</keyword>
<dbReference type="GO" id="GO:0003677">
    <property type="term" value="F:DNA binding"/>
    <property type="evidence" value="ECO:0007669"/>
    <property type="project" value="UniProtKB-KW"/>
</dbReference>
<evidence type="ECO:0000256" key="1">
    <source>
        <dbReference type="ARBA" id="ARBA00001946"/>
    </source>
</evidence>
<gene>
    <name evidence="18" type="primary">MIP1</name>
    <name evidence="18" type="ORF">Cantr_06832</name>
</gene>
<dbReference type="AlphaFoldDB" id="A0A367XY81"/>
<comment type="function">
    <text evidence="14">Involved in the replication of mitochondrial DNA.</text>
</comment>
<evidence type="ECO:0000256" key="7">
    <source>
        <dbReference type="ARBA" id="ARBA00022705"/>
    </source>
</evidence>
<feature type="region of interest" description="Disordered" evidence="16">
    <location>
        <begin position="1070"/>
        <end position="1096"/>
    </location>
</feature>
<evidence type="ECO:0000256" key="10">
    <source>
        <dbReference type="ARBA" id="ARBA00023125"/>
    </source>
</evidence>
<keyword evidence="10" id="KW-0238">DNA-binding</keyword>
<dbReference type="GO" id="GO:0008408">
    <property type="term" value="F:3'-5' exonuclease activity"/>
    <property type="evidence" value="ECO:0007669"/>
    <property type="project" value="TreeGrafter"/>
</dbReference>
<name>A0A367XY81_9ASCO</name>
<dbReference type="FunFam" id="1.10.150.20:FF:000035">
    <property type="entry name" value="DNA polymerase gamma, mitochondrial"/>
    <property type="match status" value="1"/>
</dbReference>
<evidence type="ECO:0000256" key="11">
    <source>
        <dbReference type="ARBA" id="ARBA00023128"/>
    </source>
</evidence>
<dbReference type="EMBL" id="QLNQ01000028">
    <property type="protein sequence ID" value="RCK58220.1"/>
    <property type="molecule type" value="Genomic_DNA"/>
</dbReference>
<comment type="cofactor">
    <cofactor evidence="1">
        <name>Mg(2+)</name>
        <dbReference type="ChEBI" id="CHEBI:18420"/>
    </cofactor>
</comment>
<evidence type="ECO:0000256" key="9">
    <source>
        <dbReference type="ARBA" id="ARBA00022932"/>
    </source>
</evidence>
<dbReference type="PROSITE" id="PS00447">
    <property type="entry name" value="DNA_POLYMERASE_A"/>
    <property type="match status" value="1"/>
</dbReference>
<evidence type="ECO:0000256" key="14">
    <source>
        <dbReference type="ARBA" id="ARBA00057053"/>
    </source>
</evidence>
<dbReference type="PANTHER" id="PTHR10267:SF0">
    <property type="entry name" value="DNA POLYMERASE SUBUNIT GAMMA-1"/>
    <property type="match status" value="1"/>
</dbReference>
<dbReference type="Pfam" id="PF18136">
    <property type="entry name" value="DNApol_Exo"/>
    <property type="match status" value="1"/>
</dbReference>
<keyword evidence="9" id="KW-0239">DNA-directed DNA polymerase</keyword>
<dbReference type="GO" id="GO:0006264">
    <property type="term" value="P:mitochondrial DNA replication"/>
    <property type="evidence" value="ECO:0007669"/>
    <property type="project" value="TreeGrafter"/>
</dbReference>
<evidence type="ECO:0000313" key="19">
    <source>
        <dbReference type="Proteomes" id="UP000253472"/>
    </source>
</evidence>
<dbReference type="PRINTS" id="PR00867">
    <property type="entry name" value="DNAPOLG"/>
</dbReference>
<dbReference type="GO" id="GO:0003887">
    <property type="term" value="F:DNA-directed DNA polymerase activity"/>
    <property type="evidence" value="ECO:0007669"/>
    <property type="project" value="UniProtKB-KW"/>
</dbReference>
<evidence type="ECO:0000313" key="18">
    <source>
        <dbReference type="EMBL" id="RCK58220.1"/>
    </source>
</evidence>
<dbReference type="PANTHER" id="PTHR10267">
    <property type="entry name" value="DNA POLYMERASE SUBUNIT GAMMA-1"/>
    <property type="match status" value="1"/>
</dbReference>
<evidence type="ECO:0000256" key="16">
    <source>
        <dbReference type="SAM" id="MobiDB-lite"/>
    </source>
</evidence>
<feature type="compositionally biased region" description="Basic residues" evidence="16">
    <location>
        <begin position="1086"/>
        <end position="1095"/>
    </location>
</feature>
<dbReference type="InterPro" id="IPR001098">
    <property type="entry name" value="DNA-dir_DNA_pol_A_palm_dom"/>
</dbReference>
<evidence type="ECO:0000256" key="12">
    <source>
        <dbReference type="ARBA" id="ARBA00031966"/>
    </source>
</evidence>
<dbReference type="Gene3D" id="3.30.70.370">
    <property type="match status" value="1"/>
</dbReference>
<comment type="caution">
    <text evidence="18">The sequence shown here is derived from an EMBL/GenBank/DDBJ whole genome shotgun (WGS) entry which is preliminary data.</text>
</comment>
<protein>
    <recommendedName>
        <fullName evidence="15">DNA polymerase gamma</fullName>
        <ecNumber evidence="4">2.7.7.7</ecNumber>
    </recommendedName>
    <alternativeName>
        <fullName evidence="12">Mitochondrial DNA polymerase catalytic subunit</fullName>
    </alternativeName>
</protein>
<dbReference type="Gene3D" id="1.10.150.20">
    <property type="entry name" value="5' to 3' exonuclease, C-terminal subdomain"/>
    <property type="match status" value="1"/>
</dbReference>
<sequence>MEQPRVNQLGIQYLSNDLHKKLFPTTTTTDYLHPETEELLEISKTHLANNELLGKKTQITEPITIENFPELVGKSLDEHFHKLGTNSSEPYLSMAKLFLRGTIPEKPQVSDWVFQSGWTRYVRGEEPQLVEFPLEDELVFDVEVLFKVSKYPVMATCASSEAWYGWVSPTLIAAREGKLGDELDWNHLIPMNCKRKEKVIVGYNVSYDRARILEEYNIKQTKAFYLDGMALHVAVSGICSQQRPTWAKYDKNKRMAAKYELEEDGVDEGSTLDVASVFGVDASSDDELTSSAFLEAAMNDIQTDPWLLKGSPNSLANVAKFQCGIDLDKSDRKDFESEEPLILLERFNELMNYCAGDVAATFEVTKKLFPIFLERVPHPVSFAALRHLGNLILPTTTKWDKYIESAESCYEKNRVEVTSTIEERANDLIQFVVQENPDLLPDYESDPWLSQLNWKLKEAKLKKDGSLPKKRAYLTGYPEWYRDLFRGTSGRIMNLTLRTRITPLLLRLKWEGYPLFWVDSQGWCFKVPYGDQEAIEKLTAKNYTQPKLPEEEFDVLESLQSGGTSYVLFKVPHPDGPKARCTHVLSKQYVRYFEDGTLTSEYEHAHKILKLNNEASYWLSNRNRINDQFVVYNQEDKNKFFDTKKESKEHKDMAIILPNLATMGTITRRATENTWLTASNAKKDRIGSELKSLIEAPKGYCFIGADVDSEELWIASLVGDSMFEIHGGTALGWMTLEGEKSQKTDLHSKTSSILGISRNNAKVFNYGRIYGAGIKFASRLLKQFNASLSDLEADEIAKKLYDNTKGMTGRSKHFGANQPKLYYGGSESVMFNALEAIAQQDEPRTPVLGARITDALNVKNLRNNNYMTSRVNWTIQSSGVDYLHLLIVSMEYLSEKYGVDARLAITVHDELRYLVKEEDKYKAALLLQISNVWTRAMFCEQLGIKEVPQSCAFFSEVDIDFVLRKEVSMDCVTPSNPTPIPHGESLNIAGLLEKCRQGDILDDDKKKTKPLTLNRVKYTARKPVIYDLDKNLSRACKVLKIKLQSSNDAAEWKKNLYAFAKIKGQQLFQTDNVPSSKGKTSEEPKKPRKSYKKKNREILDIDLETKTEKKGKKGKYVASAKKTNYDDEGKYLKPPYLREDMWKDEPIVTWHRTPPPPPSQPISFAASSRPIYKKDGFSQYSTGSRSASSSSESQFKYHRRHASSLTPDRLRRGVRLRNEKRSEDYEVTK</sequence>
<proteinExistence type="inferred from homology"/>
<dbReference type="STRING" id="5486.A0A367XY81"/>
<dbReference type="InterPro" id="IPR012337">
    <property type="entry name" value="RNaseH-like_sf"/>
</dbReference>
<dbReference type="GO" id="GO:0005760">
    <property type="term" value="C:gamma DNA polymerase complex"/>
    <property type="evidence" value="ECO:0007669"/>
    <property type="project" value="InterPro"/>
</dbReference>
<evidence type="ECO:0000256" key="2">
    <source>
        <dbReference type="ARBA" id="ARBA00004173"/>
    </source>
</evidence>
<evidence type="ECO:0000256" key="15">
    <source>
        <dbReference type="ARBA" id="ARBA00069489"/>
    </source>
</evidence>
<dbReference type="SUPFAM" id="SSF53098">
    <property type="entry name" value="Ribonuclease H-like"/>
    <property type="match status" value="1"/>
</dbReference>
<keyword evidence="19" id="KW-1185">Reference proteome</keyword>
<evidence type="ECO:0000256" key="8">
    <source>
        <dbReference type="ARBA" id="ARBA00022842"/>
    </source>
</evidence>
<feature type="compositionally biased region" description="Low complexity" evidence="16">
    <location>
        <begin position="1178"/>
        <end position="1193"/>
    </location>
</feature>
<dbReference type="Gene3D" id="3.30.420.390">
    <property type="match status" value="2"/>
</dbReference>
<dbReference type="Pfam" id="PF00476">
    <property type="entry name" value="DNA_pol_A"/>
    <property type="match status" value="1"/>
</dbReference>
<dbReference type="EC" id="2.7.7.7" evidence="4"/>
<reference evidence="18 19" key="1">
    <citation type="submission" date="2018-06" db="EMBL/GenBank/DDBJ databases">
        <title>Whole genome sequencing of Candida tropicalis (genome annotated by CSBL at Korea University).</title>
        <authorList>
            <person name="Ahn J."/>
        </authorList>
    </citation>
    <scope>NUCLEOTIDE SEQUENCE [LARGE SCALE GENOMIC DNA]</scope>
    <source>
        <strain evidence="18 19">ATCC 20962</strain>
    </source>
</reference>
<organism evidence="18 19">
    <name type="scientific">Candida viswanathii</name>
    <dbReference type="NCBI Taxonomy" id="5486"/>
    <lineage>
        <taxon>Eukaryota</taxon>
        <taxon>Fungi</taxon>
        <taxon>Dikarya</taxon>
        <taxon>Ascomycota</taxon>
        <taxon>Saccharomycotina</taxon>
        <taxon>Pichiomycetes</taxon>
        <taxon>Debaryomycetaceae</taxon>
        <taxon>Candida/Lodderomyces clade</taxon>
        <taxon>Candida</taxon>
    </lineage>
</organism>
<evidence type="ECO:0000259" key="17">
    <source>
        <dbReference type="SMART" id="SM00482"/>
    </source>
</evidence>
<dbReference type="InterPro" id="IPR019760">
    <property type="entry name" value="DNA-dir_DNA_pol_A_CS"/>
</dbReference>
<dbReference type="SMART" id="SM00482">
    <property type="entry name" value="POLAc"/>
    <property type="match status" value="1"/>
</dbReference>
<comment type="subcellular location">
    <subcellularLocation>
        <location evidence="2">Mitochondrion</location>
    </subcellularLocation>
</comment>
<evidence type="ECO:0000256" key="13">
    <source>
        <dbReference type="ARBA" id="ARBA00049244"/>
    </source>
</evidence>
<evidence type="ECO:0000256" key="5">
    <source>
        <dbReference type="ARBA" id="ARBA00022679"/>
    </source>
</evidence>
<accession>A0A367XY81</accession>
<dbReference type="SUPFAM" id="SSF56672">
    <property type="entry name" value="DNA/RNA polymerases"/>
    <property type="match status" value="1"/>
</dbReference>
<evidence type="ECO:0000256" key="6">
    <source>
        <dbReference type="ARBA" id="ARBA00022695"/>
    </source>
</evidence>
<dbReference type="OrthoDB" id="5588663at2759"/>
<dbReference type="InterPro" id="IPR043502">
    <property type="entry name" value="DNA/RNA_pol_sf"/>
</dbReference>
<dbReference type="Proteomes" id="UP000253472">
    <property type="component" value="Unassembled WGS sequence"/>
</dbReference>
<keyword evidence="6" id="KW-0548">Nucleotidyltransferase</keyword>
<keyword evidence="11" id="KW-0496">Mitochondrion</keyword>
<keyword evidence="8" id="KW-0460">Magnesium</keyword>
<evidence type="ECO:0000256" key="4">
    <source>
        <dbReference type="ARBA" id="ARBA00012417"/>
    </source>
</evidence>
<evidence type="ECO:0000256" key="3">
    <source>
        <dbReference type="ARBA" id="ARBA00007705"/>
    </source>
</evidence>